<feature type="transmembrane region" description="Helical" evidence="1">
    <location>
        <begin position="43"/>
        <end position="64"/>
    </location>
</feature>
<evidence type="ECO:0000313" key="6">
    <source>
        <dbReference type="Proteomes" id="UP000182125"/>
    </source>
</evidence>
<keyword evidence="1" id="KW-1133">Transmembrane helix</keyword>
<protein>
    <submittedName>
        <fullName evidence="3">Uncharacterized protein</fullName>
    </submittedName>
</protein>
<dbReference type="EMBL" id="LIXN01000019">
    <property type="protein sequence ID" value="KQH81664.1"/>
    <property type="molecule type" value="Genomic_DNA"/>
</dbReference>
<dbReference type="OrthoDB" id="102486at2157"/>
<dbReference type="Proteomes" id="UP000051862">
    <property type="component" value="Unassembled WGS sequence"/>
</dbReference>
<evidence type="ECO:0000313" key="3">
    <source>
        <dbReference type="EMBL" id="KQH81664.1"/>
    </source>
</evidence>
<reference evidence="2 7" key="2">
    <citation type="submission" date="2016-04" db="EMBL/GenBank/DDBJ databases">
        <title>Complete genome sequence of Thermococcus thioreducens type strain OGL-20P.</title>
        <authorList>
            <person name="Oger P.M."/>
        </authorList>
    </citation>
    <scope>NUCLEOTIDE SEQUENCE [LARGE SCALE GENOMIC DNA]</scope>
    <source>
        <strain evidence="2 7">OGL-20P</strain>
    </source>
</reference>
<dbReference type="STRING" id="277988.SAMN05216170_1140"/>
<dbReference type="EMBL" id="CP015105">
    <property type="protein sequence ID" value="ASJ13475.1"/>
    <property type="molecule type" value="Genomic_DNA"/>
</dbReference>
<evidence type="ECO:0000313" key="5">
    <source>
        <dbReference type="Proteomes" id="UP000051862"/>
    </source>
</evidence>
<evidence type="ECO:0000313" key="4">
    <source>
        <dbReference type="EMBL" id="SEV96617.1"/>
    </source>
</evidence>
<organism evidence="3 5">
    <name type="scientific">Thermococcus thioreducens</name>
    <dbReference type="NCBI Taxonomy" id="277988"/>
    <lineage>
        <taxon>Archaea</taxon>
        <taxon>Methanobacteriati</taxon>
        <taxon>Methanobacteriota</taxon>
        <taxon>Thermococci</taxon>
        <taxon>Thermococcales</taxon>
        <taxon>Thermococcaceae</taxon>
        <taxon>Thermococcus</taxon>
    </lineage>
</organism>
<dbReference type="RefSeq" id="WP_055430152.1">
    <property type="nucleotide sequence ID" value="NZ_CP015105.1"/>
</dbReference>
<sequence length="166" mass="18737">MTCWVTLLFLFTSFLVLVDGYLVAKYEGLRPIRKELGRKTVEFLGDIIIIPWSVTGLASMIVLADKGKLDFIAPELGAILVLVWFLTLLFIVFKIRNTADAVLKRIEDIIKLNAFGNALLLMMTFLEVCKNITIIHGIVLTIPVILYLSISIKFAKIIKENPKKKL</sequence>
<evidence type="ECO:0000313" key="2">
    <source>
        <dbReference type="EMBL" id="ASJ13475.1"/>
    </source>
</evidence>
<dbReference type="KEGG" id="ttd:A3L14_11550"/>
<proteinExistence type="predicted"/>
<keyword evidence="7" id="KW-1185">Reference proteome</keyword>
<gene>
    <name evidence="2" type="ORF">A3L14_11550</name>
    <name evidence="3" type="ORF">AMR53_10185</name>
    <name evidence="4" type="ORF">SAMN05216170_1140</name>
</gene>
<dbReference type="PATRIC" id="fig|277988.4.peg.2138"/>
<keyword evidence="1" id="KW-0472">Membrane</keyword>
<dbReference type="AlphaFoldDB" id="A0A0Q2UM11"/>
<dbReference type="Proteomes" id="UP000182125">
    <property type="component" value="Unassembled WGS sequence"/>
</dbReference>
<feature type="transmembrane region" description="Helical" evidence="1">
    <location>
        <begin position="76"/>
        <end position="97"/>
    </location>
</feature>
<accession>A0A0Q2UM11</accession>
<dbReference type="EMBL" id="FOIW01000001">
    <property type="protein sequence ID" value="SEV96617.1"/>
    <property type="molecule type" value="Genomic_DNA"/>
</dbReference>
<reference evidence="3 5" key="1">
    <citation type="submission" date="2015-08" db="EMBL/GenBank/DDBJ databases">
        <title>Thermococcus thioreducens DSM 14981 genome sequencing.</title>
        <authorList>
            <person name="Hong S.-J."/>
            <person name="Kim M.-C."/>
            <person name="Shin J.-H."/>
        </authorList>
    </citation>
    <scope>NUCLEOTIDE SEQUENCE [LARGE SCALE GENOMIC DNA]</scope>
    <source>
        <strain evidence="3 5">DSM 14981</strain>
    </source>
</reference>
<feature type="transmembrane region" description="Helical" evidence="1">
    <location>
        <begin position="109"/>
        <end position="126"/>
    </location>
</feature>
<name>A0A0Q2UM11_9EURY</name>
<reference evidence="4 6" key="3">
    <citation type="submission" date="2016-10" db="EMBL/GenBank/DDBJ databases">
        <authorList>
            <person name="de Groot N.N."/>
        </authorList>
    </citation>
    <scope>NUCLEOTIDE SEQUENCE [LARGE SCALE GENOMIC DNA]</scope>
    <source>
        <strain evidence="4 6">OGL-20</strain>
    </source>
</reference>
<dbReference type="Proteomes" id="UP000250136">
    <property type="component" value="Chromosome"/>
</dbReference>
<feature type="transmembrane region" description="Helical" evidence="1">
    <location>
        <begin position="132"/>
        <end position="155"/>
    </location>
</feature>
<dbReference type="GeneID" id="33335071"/>
<keyword evidence="1" id="KW-0812">Transmembrane</keyword>
<feature type="transmembrane region" description="Helical" evidence="1">
    <location>
        <begin position="6"/>
        <end position="23"/>
    </location>
</feature>
<evidence type="ECO:0000313" key="7">
    <source>
        <dbReference type="Proteomes" id="UP000250136"/>
    </source>
</evidence>
<evidence type="ECO:0000256" key="1">
    <source>
        <dbReference type="SAM" id="Phobius"/>
    </source>
</evidence>